<comment type="caution">
    <text evidence="1">The sequence shown here is derived from an EMBL/GenBank/DDBJ whole genome shotgun (WGS) entry which is preliminary data.</text>
</comment>
<protein>
    <submittedName>
        <fullName evidence="1">Uncharacterized protein</fullName>
    </submittedName>
</protein>
<organism evidence="1 2">
    <name type="scientific">Trifolium medium</name>
    <dbReference type="NCBI Taxonomy" id="97028"/>
    <lineage>
        <taxon>Eukaryota</taxon>
        <taxon>Viridiplantae</taxon>
        <taxon>Streptophyta</taxon>
        <taxon>Embryophyta</taxon>
        <taxon>Tracheophyta</taxon>
        <taxon>Spermatophyta</taxon>
        <taxon>Magnoliopsida</taxon>
        <taxon>eudicotyledons</taxon>
        <taxon>Gunneridae</taxon>
        <taxon>Pentapetalae</taxon>
        <taxon>rosids</taxon>
        <taxon>fabids</taxon>
        <taxon>Fabales</taxon>
        <taxon>Fabaceae</taxon>
        <taxon>Papilionoideae</taxon>
        <taxon>50 kb inversion clade</taxon>
        <taxon>NPAAA clade</taxon>
        <taxon>Hologalegina</taxon>
        <taxon>IRL clade</taxon>
        <taxon>Trifolieae</taxon>
        <taxon>Trifolium</taxon>
    </lineage>
</organism>
<evidence type="ECO:0000313" key="2">
    <source>
        <dbReference type="Proteomes" id="UP000265520"/>
    </source>
</evidence>
<accession>A0A392UJ52</accession>
<proteinExistence type="predicted"/>
<evidence type="ECO:0000313" key="1">
    <source>
        <dbReference type="EMBL" id="MCI73653.1"/>
    </source>
</evidence>
<dbReference type="Proteomes" id="UP000265520">
    <property type="component" value="Unassembled WGS sequence"/>
</dbReference>
<name>A0A392UJ52_9FABA</name>
<dbReference type="EMBL" id="LXQA010843429">
    <property type="protein sequence ID" value="MCI73653.1"/>
    <property type="molecule type" value="Genomic_DNA"/>
</dbReference>
<reference evidence="1 2" key="1">
    <citation type="journal article" date="2018" name="Front. Plant Sci.">
        <title>Red Clover (Trifolium pratense) and Zigzag Clover (T. medium) - A Picture of Genomic Similarities and Differences.</title>
        <authorList>
            <person name="Dluhosova J."/>
            <person name="Istvanek J."/>
            <person name="Nedelnik J."/>
            <person name="Repkova J."/>
        </authorList>
    </citation>
    <scope>NUCLEOTIDE SEQUENCE [LARGE SCALE GENOMIC DNA]</scope>
    <source>
        <strain evidence="2">cv. 10/8</strain>
        <tissue evidence="1">Leaf</tissue>
    </source>
</reference>
<keyword evidence="2" id="KW-1185">Reference proteome</keyword>
<sequence length="60" mass="6448">MSVEFVITYLGHMTGVPSEAYDDIVDPPEPIGKKLFSKAQRAADRAIRAAKAATQPPPPP</sequence>
<dbReference type="AlphaFoldDB" id="A0A392UJ52"/>